<feature type="compositionally biased region" description="Polar residues" evidence="1">
    <location>
        <begin position="63"/>
        <end position="91"/>
    </location>
</feature>
<evidence type="ECO:0000256" key="1">
    <source>
        <dbReference type="SAM" id="MobiDB-lite"/>
    </source>
</evidence>
<feature type="region of interest" description="Disordered" evidence="1">
    <location>
        <begin position="291"/>
        <end position="421"/>
    </location>
</feature>
<feature type="region of interest" description="Disordered" evidence="1">
    <location>
        <begin position="672"/>
        <end position="699"/>
    </location>
</feature>
<feature type="compositionally biased region" description="Polar residues" evidence="1">
    <location>
        <begin position="580"/>
        <end position="591"/>
    </location>
</feature>
<feature type="compositionally biased region" description="Polar residues" evidence="1">
    <location>
        <begin position="385"/>
        <end position="402"/>
    </location>
</feature>
<feature type="region of interest" description="Disordered" evidence="1">
    <location>
        <begin position="711"/>
        <end position="766"/>
    </location>
</feature>
<comment type="caution">
    <text evidence="2">The sequence shown here is derived from an EMBL/GenBank/DDBJ whole genome shotgun (WGS) entry which is preliminary data.</text>
</comment>
<evidence type="ECO:0008006" key="4">
    <source>
        <dbReference type="Google" id="ProtNLM"/>
    </source>
</evidence>
<name>A0ABR0J3K6_9EURO</name>
<sequence>MSTTSSQYPQLLPSPKLDEQSGWWPSDRSTKSRFKAFFSRTKSQDKVPRYVAETFPPHPSVQPLEQQGSTTSLGKRSRSTTWSKGSRTSKQQRPRNVISSDPPPLFHAYTQAKLHAILDIPCTFTEALLRSGHVRRNSISSETPSRSSLENLISPSAAEALGISHKRNWSSSSVCSLSQKLFILTTSGYVLQYSADGQNDRLPEKILELGADSVAFASDAIPGKHWVLQISHDGHSEHMASQHNKSGWTKWSFKSADNKKVMNDLLLVFDDAKSLRDWLAAVRKEIEHLGGSEYRSESHDEPKIEASHSLKAQRSLPSMSQSSPHLPMAPSLNDEPASPTLLPPLPRWNTTRNISRSTTESSIQTLNDLDQLRNPSFSDDRSDSTAHTSFTDSFNESFSSIDTHGAPPMPSYPHSRMSTPTQEDIGELSMYMATPKETALPRRTTSLEQREEADVISHDLFVQPTTSVELGVAHNSRPISTVAPLPEPGHIRKISARHRYDLQVLTTQPNTPTSSRPSSVRSRSSSYTSYTQDSSPDGQRRTPSYSLFPKTPSTEQSQIHLSGGLPSPPATTPGAAYESMCNQLTYSFPSSSEDDKDDIKPRRSSSRSTSRRNGKKVSIDLKTTELVDQPQRSPAVTEGHLETCFGTQPHPSGRKRAPSATKDMIGTITTTTLESSPKLGGPVPKLDKAPSRKRHVKGQKSLPALLAHRSATPTMPMPLPAAPIGPPPSGPLPALPTEESSCLPPIKKSTGYKPRPPPKHAKAESSDAVYTLKKMGVDAPILHESPPPAVPPKSAKRLEEIASAKNAQTQAQAQVQRQELVRAVTTTAASSTTTIVPAAAAPGNTSTETTANNVAHHTRNLSSISSVGSVRHVTAWLASPRVAVFSANYESDDDNKENRIQADGLGLSAPKLNVPVLDSPAFSKGFEALMS</sequence>
<organism evidence="2 3">
    <name type="scientific">Exophiala sideris</name>
    <dbReference type="NCBI Taxonomy" id="1016849"/>
    <lineage>
        <taxon>Eukaryota</taxon>
        <taxon>Fungi</taxon>
        <taxon>Dikarya</taxon>
        <taxon>Ascomycota</taxon>
        <taxon>Pezizomycotina</taxon>
        <taxon>Eurotiomycetes</taxon>
        <taxon>Chaetothyriomycetidae</taxon>
        <taxon>Chaetothyriales</taxon>
        <taxon>Herpotrichiellaceae</taxon>
        <taxon>Exophiala</taxon>
    </lineage>
</organism>
<keyword evidence="3" id="KW-1185">Reference proteome</keyword>
<feature type="region of interest" description="Disordered" evidence="1">
    <location>
        <begin position="1"/>
        <end position="104"/>
    </location>
</feature>
<feature type="compositionally biased region" description="Polar residues" evidence="1">
    <location>
        <begin position="348"/>
        <end position="377"/>
    </location>
</feature>
<feature type="compositionally biased region" description="Pro residues" evidence="1">
    <location>
        <begin position="715"/>
        <end position="734"/>
    </location>
</feature>
<dbReference type="Proteomes" id="UP001345691">
    <property type="component" value="Unassembled WGS sequence"/>
</dbReference>
<feature type="compositionally biased region" description="Polar residues" evidence="1">
    <location>
        <begin position="310"/>
        <end position="324"/>
    </location>
</feature>
<protein>
    <recommendedName>
        <fullName evidence="4">PH domain-containing protein</fullName>
    </recommendedName>
</protein>
<evidence type="ECO:0000313" key="2">
    <source>
        <dbReference type="EMBL" id="KAK5055064.1"/>
    </source>
</evidence>
<dbReference type="EMBL" id="JAVRRF010000021">
    <property type="protein sequence ID" value="KAK5055064.1"/>
    <property type="molecule type" value="Genomic_DNA"/>
</dbReference>
<reference evidence="2 3" key="1">
    <citation type="submission" date="2023-08" db="EMBL/GenBank/DDBJ databases">
        <title>Black Yeasts Isolated from many extreme environments.</title>
        <authorList>
            <person name="Coleine C."/>
            <person name="Stajich J.E."/>
            <person name="Selbmann L."/>
        </authorList>
    </citation>
    <scope>NUCLEOTIDE SEQUENCE [LARGE SCALE GENOMIC DNA]</scope>
    <source>
        <strain evidence="2 3">CCFEE 6328</strain>
    </source>
</reference>
<proteinExistence type="predicted"/>
<feature type="compositionally biased region" description="Basic residues" evidence="1">
    <location>
        <begin position="602"/>
        <end position="615"/>
    </location>
</feature>
<evidence type="ECO:0000313" key="3">
    <source>
        <dbReference type="Proteomes" id="UP001345691"/>
    </source>
</evidence>
<gene>
    <name evidence="2" type="ORF">LTR69_008633</name>
</gene>
<feature type="compositionally biased region" description="Basic and acidic residues" evidence="1">
    <location>
        <begin position="291"/>
        <end position="308"/>
    </location>
</feature>
<feature type="region of interest" description="Disordered" evidence="1">
    <location>
        <begin position="505"/>
        <end position="636"/>
    </location>
</feature>
<accession>A0ABR0J3K6</accession>
<feature type="compositionally biased region" description="Polar residues" evidence="1">
    <location>
        <begin position="541"/>
        <end position="560"/>
    </location>
</feature>
<feature type="compositionally biased region" description="Low complexity" evidence="1">
    <location>
        <begin position="506"/>
        <end position="537"/>
    </location>
</feature>